<proteinExistence type="predicted"/>
<feature type="compositionally biased region" description="Polar residues" evidence="1">
    <location>
        <begin position="156"/>
        <end position="168"/>
    </location>
</feature>
<feature type="compositionally biased region" description="Low complexity" evidence="1">
    <location>
        <begin position="111"/>
        <end position="120"/>
    </location>
</feature>
<dbReference type="AlphaFoldDB" id="A0A1I8AVE1"/>
<accession>A0A1I8AVE1</accession>
<dbReference type="Proteomes" id="UP000095287">
    <property type="component" value="Unplaced"/>
</dbReference>
<feature type="region of interest" description="Disordered" evidence="1">
    <location>
        <begin position="111"/>
        <end position="169"/>
    </location>
</feature>
<evidence type="ECO:0000313" key="2">
    <source>
        <dbReference type="Proteomes" id="UP000095287"/>
    </source>
</evidence>
<evidence type="ECO:0000313" key="3">
    <source>
        <dbReference type="WBParaSite" id="L893_g93.t2"/>
    </source>
</evidence>
<keyword evidence="2" id="KW-1185">Reference proteome</keyword>
<sequence>MCTEQTNGALRVSPKSAFSWVRKNGDIEVVKEILIRHLQHHTDPDATALSLLMNRNRVNSTSTATECPLALLQRPVPQCGLPTINFTNTWGIGASAAPGSPTLPQGIFLETQQQQQQQTQENNWSSPSSVGSTNKTDSSNGESSAHIDPVGLDTSEAPSTSGQSTQQLPPLASELYKELAKQSLFGAAANSNFGAALLRAGVQFPAAALSSLHSAERAPTADVQQQQSPVVEKKFQKPISDDYVKIIRQQNFNPERAKNIEVPVREAFICDPHFLPAGEKQIIDQVLHGKNGNGRFDVREAMTVMCKKLAEKRVFGPKLMAKTTVAGPNHSTYNNLPDSGIHYIQSVCWEVFGPGKYVKDDEEFWELFKDAMRKLAARCRRVRHAKKKGHQSDSLLLPRNPIRSLAVQAESNAADPANA</sequence>
<dbReference type="WBParaSite" id="L893_g93.t2">
    <property type="protein sequence ID" value="L893_g93.t2"/>
    <property type="gene ID" value="L893_g93"/>
</dbReference>
<feature type="compositionally biased region" description="Polar residues" evidence="1">
    <location>
        <begin position="121"/>
        <end position="143"/>
    </location>
</feature>
<name>A0A1I8AVE1_9BILA</name>
<organism evidence="2 3">
    <name type="scientific">Steinernema glaseri</name>
    <dbReference type="NCBI Taxonomy" id="37863"/>
    <lineage>
        <taxon>Eukaryota</taxon>
        <taxon>Metazoa</taxon>
        <taxon>Ecdysozoa</taxon>
        <taxon>Nematoda</taxon>
        <taxon>Chromadorea</taxon>
        <taxon>Rhabditida</taxon>
        <taxon>Tylenchina</taxon>
        <taxon>Panagrolaimomorpha</taxon>
        <taxon>Strongyloidoidea</taxon>
        <taxon>Steinernematidae</taxon>
        <taxon>Steinernema</taxon>
    </lineage>
</organism>
<protein>
    <submittedName>
        <fullName evidence="3">Uncharacterized protein</fullName>
    </submittedName>
</protein>
<evidence type="ECO:0000256" key="1">
    <source>
        <dbReference type="SAM" id="MobiDB-lite"/>
    </source>
</evidence>
<reference evidence="3" key="1">
    <citation type="submission" date="2016-11" db="UniProtKB">
        <authorList>
            <consortium name="WormBaseParasite"/>
        </authorList>
    </citation>
    <scope>IDENTIFICATION</scope>
</reference>